<protein>
    <submittedName>
        <fullName evidence="1">Outer spore coat protein CotE</fullName>
    </submittedName>
</protein>
<keyword evidence="1" id="KW-0946">Virion</keyword>
<dbReference type="Proteomes" id="UP000430692">
    <property type="component" value="Unassembled WGS sequence"/>
</dbReference>
<keyword evidence="1" id="KW-0167">Capsid protein</keyword>
<proteinExistence type="predicted"/>
<reference evidence="1 2" key="1">
    <citation type="submission" date="2019-12" db="EMBL/GenBank/DDBJ databases">
        <title>Whole-genome analyses of novel actinobacteria.</title>
        <authorList>
            <person name="Sahin N."/>
            <person name="Saygin H."/>
        </authorList>
    </citation>
    <scope>NUCLEOTIDE SEQUENCE [LARGE SCALE GENOMIC DNA]</scope>
    <source>
        <strain evidence="1 2">KC615</strain>
    </source>
</reference>
<organism evidence="1 2">
    <name type="scientific">Shimazuella alba</name>
    <dbReference type="NCBI Taxonomy" id="2690964"/>
    <lineage>
        <taxon>Bacteria</taxon>
        <taxon>Bacillati</taxon>
        <taxon>Bacillota</taxon>
        <taxon>Bacilli</taxon>
        <taxon>Bacillales</taxon>
        <taxon>Thermoactinomycetaceae</taxon>
        <taxon>Shimazuella</taxon>
    </lineage>
</organism>
<sequence length="191" mass="21357">MPNTDRAVEYRQVITKAVCGKGRKFSHVTHSIETPDHVHNVLGAWVINHQFESAKVGEAVEVQGSYDINIWYSTKGNTKTDVMKETVRYVEQVPLSYFDPHTRELSVSVSAAATQSPNCVEASISSSHDAVVVRVEKEFVVELVGETKVTVACYPAEYADIDDKDFVFQSQNDEDGFEELDPDLIIDDLED</sequence>
<name>A0A6I4VMR2_9BACL</name>
<gene>
    <name evidence="1" type="primary">cotE</name>
    <name evidence="1" type="ORF">GSM42_00860</name>
</gene>
<dbReference type="AlphaFoldDB" id="A0A6I4VMR2"/>
<dbReference type="InterPro" id="IPR018901">
    <property type="entry name" value="Spore_coat_CotE"/>
</dbReference>
<accession>A0A6I4VMR2</accession>
<keyword evidence="2" id="KW-1185">Reference proteome</keyword>
<evidence type="ECO:0000313" key="2">
    <source>
        <dbReference type="Proteomes" id="UP000430692"/>
    </source>
</evidence>
<dbReference type="EMBL" id="WUUL01000001">
    <property type="protein sequence ID" value="MXQ52323.1"/>
    <property type="molecule type" value="Genomic_DNA"/>
</dbReference>
<evidence type="ECO:0000313" key="1">
    <source>
        <dbReference type="EMBL" id="MXQ52323.1"/>
    </source>
</evidence>
<dbReference type="Pfam" id="PF10628">
    <property type="entry name" value="CotE"/>
    <property type="match status" value="1"/>
</dbReference>
<dbReference type="RefSeq" id="WP_160799359.1">
    <property type="nucleotide sequence ID" value="NZ_WUUL01000001.1"/>
</dbReference>
<comment type="caution">
    <text evidence="1">The sequence shown here is derived from an EMBL/GenBank/DDBJ whole genome shotgun (WGS) entry which is preliminary data.</text>
</comment>